<dbReference type="RefSeq" id="XP_006823340.1">
    <property type="nucleotide sequence ID" value="XM_006823277.1"/>
</dbReference>
<evidence type="ECO:0000256" key="1">
    <source>
        <dbReference type="SAM" id="Phobius"/>
    </source>
</evidence>
<organism evidence="2 3">
    <name type="scientific">Saccoglossus kowalevskii</name>
    <name type="common">Acorn worm</name>
    <dbReference type="NCBI Taxonomy" id="10224"/>
    <lineage>
        <taxon>Eukaryota</taxon>
        <taxon>Metazoa</taxon>
        <taxon>Hemichordata</taxon>
        <taxon>Enteropneusta</taxon>
        <taxon>Harrimaniidae</taxon>
        <taxon>Saccoglossus</taxon>
    </lineage>
</organism>
<name>A0ABM0MTJ9_SACKO</name>
<protein>
    <submittedName>
        <fullName evidence="3">Uncharacterized protein LOC102810289</fullName>
    </submittedName>
</protein>
<keyword evidence="1" id="KW-0812">Transmembrane</keyword>
<accession>A0ABM0MTJ9</accession>
<evidence type="ECO:0000313" key="2">
    <source>
        <dbReference type="Proteomes" id="UP000694865"/>
    </source>
</evidence>
<keyword evidence="1" id="KW-1133">Transmembrane helix</keyword>
<feature type="transmembrane region" description="Helical" evidence="1">
    <location>
        <begin position="88"/>
        <end position="110"/>
    </location>
</feature>
<keyword evidence="2" id="KW-1185">Reference proteome</keyword>
<reference evidence="3" key="1">
    <citation type="submission" date="2025-08" db="UniProtKB">
        <authorList>
            <consortium name="RefSeq"/>
        </authorList>
    </citation>
    <scope>IDENTIFICATION</scope>
    <source>
        <tissue evidence="3">Testes</tissue>
    </source>
</reference>
<evidence type="ECO:0000313" key="3">
    <source>
        <dbReference type="RefSeq" id="XP_006823340.1"/>
    </source>
</evidence>
<dbReference type="Proteomes" id="UP000694865">
    <property type="component" value="Unplaced"/>
</dbReference>
<dbReference type="GeneID" id="102810289"/>
<keyword evidence="1" id="KW-0472">Membrane</keyword>
<gene>
    <name evidence="3" type="primary">LOC102810289</name>
</gene>
<proteinExistence type="predicted"/>
<sequence length="207" mass="23167">MSAETQIQHLANMSTFGHTHFCYSGRTSMDTHNIAGNCPCPPPYKSLLSPPPLFNCRNTELPTPTEPTDVFPPEFPIPTPTEPTDECVLIIVIIIAIVVVALVVTGVLLYRRYIRRRSKKETEKQVSDDIKSSQCHDVQDEGFIQLEIQDNDVKHAIINTDTPNKNDIKFGIINNETSNGNCVKYTVADGNIPNEYVNVEPLKEQTK</sequence>